<dbReference type="Proteomes" id="UP000298416">
    <property type="component" value="Unassembled WGS sequence"/>
</dbReference>
<proteinExistence type="predicted"/>
<dbReference type="AlphaFoldDB" id="A0A8X8W3C8"/>
<comment type="caution">
    <text evidence="1">The sequence shown here is derived from an EMBL/GenBank/DDBJ whole genome shotgun (WGS) entry which is preliminary data.</text>
</comment>
<evidence type="ECO:0000313" key="1">
    <source>
        <dbReference type="EMBL" id="KAG6387427.1"/>
    </source>
</evidence>
<organism evidence="1">
    <name type="scientific">Salvia splendens</name>
    <name type="common">Scarlet sage</name>
    <dbReference type="NCBI Taxonomy" id="180675"/>
    <lineage>
        <taxon>Eukaryota</taxon>
        <taxon>Viridiplantae</taxon>
        <taxon>Streptophyta</taxon>
        <taxon>Embryophyta</taxon>
        <taxon>Tracheophyta</taxon>
        <taxon>Spermatophyta</taxon>
        <taxon>Magnoliopsida</taxon>
        <taxon>eudicotyledons</taxon>
        <taxon>Gunneridae</taxon>
        <taxon>Pentapetalae</taxon>
        <taxon>asterids</taxon>
        <taxon>lamiids</taxon>
        <taxon>Lamiales</taxon>
        <taxon>Lamiaceae</taxon>
        <taxon>Nepetoideae</taxon>
        <taxon>Mentheae</taxon>
        <taxon>Salviinae</taxon>
        <taxon>Salvia</taxon>
        <taxon>Salvia subgen. Calosphace</taxon>
        <taxon>core Calosphace</taxon>
    </lineage>
</organism>
<gene>
    <name evidence="1" type="ORF">SASPL_152614</name>
</gene>
<name>A0A8X8W3C8_SALSN</name>
<sequence>MEEELWPSTIHTESNWEEKATPDAELMEFLGNLHEKTDARLEMISKRIGYEFDMGQARQEVFDKFGIVEGLTLPQRYRMCNILGDKSQRLEVFICMPANALLGYLLCLIEDE</sequence>
<keyword evidence="2" id="KW-1185">Reference proteome</keyword>
<reference evidence="1" key="2">
    <citation type="submission" date="2020-08" db="EMBL/GenBank/DDBJ databases">
        <title>Plant Genome Project.</title>
        <authorList>
            <person name="Zhang R.-G."/>
        </authorList>
    </citation>
    <scope>NUCLEOTIDE SEQUENCE</scope>
    <source>
        <strain evidence="1">Huo1</strain>
        <tissue evidence="1">Leaf</tissue>
    </source>
</reference>
<accession>A0A8X8W3C8</accession>
<evidence type="ECO:0000313" key="2">
    <source>
        <dbReference type="Proteomes" id="UP000298416"/>
    </source>
</evidence>
<protein>
    <submittedName>
        <fullName evidence="1">Uncharacterized protein</fullName>
    </submittedName>
</protein>
<dbReference type="EMBL" id="PNBA02000021">
    <property type="protein sequence ID" value="KAG6387427.1"/>
    <property type="molecule type" value="Genomic_DNA"/>
</dbReference>
<reference evidence="1" key="1">
    <citation type="submission" date="2018-01" db="EMBL/GenBank/DDBJ databases">
        <authorList>
            <person name="Mao J.F."/>
        </authorList>
    </citation>
    <scope>NUCLEOTIDE SEQUENCE</scope>
    <source>
        <strain evidence="1">Huo1</strain>
        <tissue evidence="1">Leaf</tissue>
    </source>
</reference>